<organism evidence="10 11">
    <name type="scientific">Nocardia amamiensis</name>
    <dbReference type="NCBI Taxonomy" id="404578"/>
    <lineage>
        <taxon>Bacteria</taxon>
        <taxon>Bacillati</taxon>
        <taxon>Actinomycetota</taxon>
        <taxon>Actinomycetes</taxon>
        <taxon>Mycobacteriales</taxon>
        <taxon>Nocardiaceae</taxon>
        <taxon>Nocardia</taxon>
    </lineage>
</organism>
<keyword evidence="5 8" id="KW-1133">Transmembrane helix</keyword>
<dbReference type="EMBL" id="JADLQX010000026">
    <property type="protein sequence ID" value="MBF6301379.1"/>
    <property type="molecule type" value="Genomic_DNA"/>
</dbReference>
<dbReference type="InterPro" id="IPR017825">
    <property type="entry name" value="Lycopene_cyclase_dom"/>
</dbReference>
<dbReference type="Pfam" id="PF18916">
    <property type="entry name" value="Lycopene_cyc"/>
    <property type="match status" value="1"/>
</dbReference>
<evidence type="ECO:0000313" key="10">
    <source>
        <dbReference type="EMBL" id="MBF6301379.1"/>
    </source>
</evidence>
<dbReference type="RefSeq" id="WP_195132599.1">
    <property type="nucleotide sequence ID" value="NZ_JADLQX010000026.1"/>
</dbReference>
<evidence type="ECO:0000256" key="7">
    <source>
        <dbReference type="ARBA" id="ARBA00023235"/>
    </source>
</evidence>
<sequence length="109" mass="12035">MTGFGLGYTLPAIVAAAATCAAEIGILRTGLFHRTEYWICLAIVLAFQIPVDGWLTHGDTPTVVYNPTHITGIRAPLNIPIEDFLFGFALVTLVLLLWEHRRRSESGQR</sequence>
<proteinExistence type="predicted"/>
<comment type="subcellular location">
    <subcellularLocation>
        <location evidence="1">Membrane</location>
        <topology evidence="1">Multi-pass membrane protein</topology>
    </subcellularLocation>
</comment>
<keyword evidence="6 8" id="KW-0472">Membrane</keyword>
<dbReference type="Proteomes" id="UP000702209">
    <property type="component" value="Unassembled WGS sequence"/>
</dbReference>
<evidence type="ECO:0000256" key="8">
    <source>
        <dbReference type="SAM" id="Phobius"/>
    </source>
</evidence>
<protein>
    <submittedName>
        <fullName evidence="10">Lycopene cyclase domain-containing protein</fullName>
    </submittedName>
</protein>
<feature type="domain" description="Lycopene cyclase" evidence="9">
    <location>
        <begin position="14"/>
        <end position="100"/>
    </location>
</feature>
<evidence type="ECO:0000256" key="6">
    <source>
        <dbReference type="ARBA" id="ARBA00023136"/>
    </source>
</evidence>
<evidence type="ECO:0000256" key="5">
    <source>
        <dbReference type="ARBA" id="ARBA00022989"/>
    </source>
</evidence>
<comment type="caution">
    <text evidence="10">The sequence shown here is derived from an EMBL/GenBank/DDBJ whole genome shotgun (WGS) entry which is preliminary data.</text>
</comment>
<evidence type="ECO:0000256" key="3">
    <source>
        <dbReference type="ARBA" id="ARBA00022692"/>
    </source>
</evidence>
<keyword evidence="7" id="KW-0413">Isomerase</keyword>
<keyword evidence="3 8" id="KW-0812">Transmembrane</keyword>
<feature type="transmembrane region" description="Helical" evidence="8">
    <location>
        <begin position="6"/>
        <end position="26"/>
    </location>
</feature>
<evidence type="ECO:0000256" key="4">
    <source>
        <dbReference type="ARBA" id="ARBA00022746"/>
    </source>
</evidence>
<feature type="transmembrane region" description="Helical" evidence="8">
    <location>
        <begin position="38"/>
        <end position="57"/>
    </location>
</feature>
<evidence type="ECO:0000259" key="9">
    <source>
        <dbReference type="Pfam" id="PF18916"/>
    </source>
</evidence>
<comment type="pathway">
    <text evidence="2">Carotenoid biosynthesis.</text>
</comment>
<evidence type="ECO:0000256" key="2">
    <source>
        <dbReference type="ARBA" id="ARBA00004829"/>
    </source>
</evidence>
<keyword evidence="11" id="KW-1185">Reference proteome</keyword>
<accession>A0ABS0D2L0</accession>
<name>A0ABS0D2L0_9NOCA</name>
<reference evidence="10 11" key="1">
    <citation type="submission" date="2020-10" db="EMBL/GenBank/DDBJ databases">
        <title>Identification of Nocardia species via Next-generation sequencing and recognition of intraspecies genetic diversity.</title>
        <authorList>
            <person name="Li P."/>
            <person name="Li P."/>
            <person name="Lu B."/>
        </authorList>
    </citation>
    <scope>NUCLEOTIDE SEQUENCE [LARGE SCALE GENOMIC DNA]</scope>
    <source>
        <strain evidence="10 11">BJ06-0157</strain>
    </source>
</reference>
<evidence type="ECO:0000313" key="11">
    <source>
        <dbReference type="Proteomes" id="UP000702209"/>
    </source>
</evidence>
<dbReference type="NCBIfam" id="TIGR03462">
    <property type="entry name" value="CarR_dom_SF"/>
    <property type="match status" value="1"/>
</dbReference>
<gene>
    <name evidence="10" type="ORF">IU459_28130</name>
</gene>
<evidence type="ECO:0000256" key="1">
    <source>
        <dbReference type="ARBA" id="ARBA00004141"/>
    </source>
</evidence>
<feature type="transmembrane region" description="Helical" evidence="8">
    <location>
        <begin position="77"/>
        <end position="98"/>
    </location>
</feature>
<keyword evidence="4" id="KW-0125">Carotenoid biosynthesis</keyword>